<comment type="caution">
    <text evidence="2">The sequence shown here is derived from an EMBL/GenBank/DDBJ whole genome shotgun (WGS) entry which is preliminary data.</text>
</comment>
<evidence type="ECO:0000313" key="2">
    <source>
        <dbReference type="EMBL" id="KHE42970.1"/>
    </source>
</evidence>
<dbReference type="EMBL" id="JRGF01000001">
    <property type="protein sequence ID" value="KHE42970.1"/>
    <property type="molecule type" value="Genomic_DNA"/>
</dbReference>
<evidence type="ECO:0000313" key="3">
    <source>
        <dbReference type="Proteomes" id="UP000030889"/>
    </source>
</evidence>
<sequence>MAVLLLAAGCKNREPRLVTHTLEVAPAVLSFAFDETGISKRIDVETDAPSFSFSVSYSGQETDWLETAQEETCITVSAASRNVSDGERRATLTVSADRAASRTVVVTQGSEGEGTDYAVVLSPDSLELPAYGTLTGEAEIISAGSGFRAERAAGDTWYEVRIEKQRLIVTAAPNSSAEAREGAATVTNAEGGEAVLTIRQAGIPAAYGITLEPASLTFASSGDELTKTVSVVTQGSVPAALVTSDQAEWLSAEIVEKQLLVTATVNDGGERRGEVTVTNAEGAFAVLEVTQQAAGDTGIAVEPAQLSFGPEGGRRTCGITAGGTELTAATDTGSTAWLSAAVTGTALEVTAAPWSGSGVRSGTVTVRSAEGSEATVAVSQQGTPITDLSGTWQWHSLSATTEDWTNTSEFSGTATIARENGGYAVTGIAGSGVQGFGGATATIHLILRNGTAGVSFGAAFRKGDKPYYSAPHLVFPSGIVEAWTEPETFLPVSVERDASGLERLLLPDLLTATPELFPDSEQLWGETGEASYIYYETLTMGGIAVPVPIEYHRHVVLTRQQP</sequence>
<dbReference type="Proteomes" id="UP000030889">
    <property type="component" value="Unassembled WGS sequence"/>
</dbReference>
<gene>
    <name evidence="2" type="ORF">LG35_00435</name>
</gene>
<dbReference type="Gene3D" id="2.60.40.10">
    <property type="entry name" value="Immunoglobulins"/>
    <property type="match status" value="2"/>
</dbReference>
<evidence type="ECO:0000259" key="1">
    <source>
        <dbReference type="Pfam" id="PF19190"/>
    </source>
</evidence>
<proteinExistence type="predicted"/>
<dbReference type="Pfam" id="PF19190">
    <property type="entry name" value="BACON_2"/>
    <property type="match status" value="1"/>
</dbReference>
<reference evidence="2 3" key="1">
    <citation type="submission" date="2014-09" db="EMBL/GenBank/DDBJ databases">
        <title>Alistipes sp. 627, sp. nov., a novel member of the family Rikenellaceae isolated from human faeces.</title>
        <authorList>
            <person name="Shkoporov A.N."/>
            <person name="Chaplin A.V."/>
            <person name="Motuzova O.V."/>
            <person name="Kafarskaia L.I."/>
            <person name="Khokhlova E.V."/>
            <person name="Efimov B.A."/>
        </authorList>
    </citation>
    <scope>NUCLEOTIDE SEQUENCE [LARGE SCALE GENOMIC DNA]</scope>
    <source>
        <strain evidence="2 3">627</strain>
    </source>
</reference>
<dbReference type="InterPro" id="IPR024361">
    <property type="entry name" value="BACON"/>
</dbReference>
<name>A0ABR4YL30_9BACT</name>
<keyword evidence="3" id="KW-1185">Reference proteome</keyword>
<accession>A0ABR4YL30</accession>
<dbReference type="InterPro" id="IPR013783">
    <property type="entry name" value="Ig-like_fold"/>
</dbReference>
<protein>
    <recommendedName>
        <fullName evidence="1">BACON domain-containing protein</fullName>
    </recommendedName>
</protein>
<feature type="domain" description="BACON" evidence="1">
    <location>
        <begin position="209"/>
        <end position="293"/>
    </location>
</feature>
<organism evidence="2 3">
    <name type="scientific">Alistipes inops</name>
    <dbReference type="NCBI Taxonomy" id="1501391"/>
    <lineage>
        <taxon>Bacteria</taxon>
        <taxon>Pseudomonadati</taxon>
        <taxon>Bacteroidota</taxon>
        <taxon>Bacteroidia</taxon>
        <taxon>Bacteroidales</taxon>
        <taxon>Rikenellaceae</taxon>
        <taxon>Alistipes</taxon>
    </lineage>
</organism>